<dbReference type="InterPro" id="IPR044893">
    <property type="entry name" value="RNA_pol_Rpb1_clamp_domain"/>
</dbReference>
<dbReference type="GO" id="GO:0003899">
    <property type="term" value="F:DNA-directed RNA polymerase activity"/>
    <property type="evidence" value="ECO:0007669"/>
    <property type="project" value="UniProtKB-UniRule"/>
</dbReference>
<keyword evidence="5 7" id="KW-0804">Transcription</keyword>
<dbReference type="Proteomes" id="UP000176583">
    <property type="component" value="Unassembled WGS sequence"/>
</dbReference>
<dbReference type="InterPro" id="IPR007066">
    <property type="entry name" value="RNA_pol_Rpb1_3"/>
</dbReference>
<comment type="function">
    <text evidence="7 8">DNA-dependent RNA polymerase catalyzes the transcription of DNA into RNA using the four ribonucleoside triphosphates as substrates.</text>
</comment>
<dbReference type="GO" id="GO:0008270">
    <property type="term" value="F:zinc ion binding"/>
    <property type="evidence" value="ECO:0007669"/>
    <property type="project" value="UniProtKB-UniRule"/>
</dbReference>
<evidence type="ECO:0000256" key="5">
    <source>
        <dbReference type="ARBA" id="ARBA00023163"/>
    </source>
</evidence>
<feature type="binding site" evidence="7">
    <location>
        <position position="79"/>
    </location>
    <ligand>
        <name>Zn(2+)</name>
        <dbReference type="ChEBI" id="CHEBI:29105"/>
        <label>1</label>
    </ligand>
</feature>
<organism evidence="11 12">
    <name type="scientific">candidate division WWE3 bacterium RBG_19FT_COMBO_53_11</name>
    <dbReference type="NCBI Taxonomy" id="1802613"/>
    <lineage>
        <taxon>Bacteria</taxon>
        <taxon>Katanobacteria</taxon>
    </lineage>
</organism>
<reference evidence="11 12" key="1">
    <citation type="journal article" date="2016" name="Nat. Commun.">
        <title>Thousands of microbial genomes shed light on interconnected biogeochemical processes in an aquifer system.</title>
        <authorList>
            <person name="Anantharaman K."/>
            <person name="Brown C.T."/>
            <person name="Hug L.A."/>
            <person name="Sharon I."/>
            <person name="Castelle C.J."/>
            <person name="Probst A.J."/>
            <person name="Thomas B.C."/>
            <person name="Singh A."/>
            <person name="Wilkins M.J."/>
            <person name="Karaoz U."/>
            <person name="Brodie E.L."/>
            <person name="Williams K.H."/>
            <person name="Hubbard S.S."/>
            <person name="Banfield J.F."/>
        </authorList>
    </citation>
    <scope>NUCLEOTIDE SEQUENCE [LARGE SCALE GENOMIC DNA]</scope>
</reference>
<evidence type="ECO:0000256" key="2">
    <source>
        <dbReference type="ARBA" id="ARBA00022679"/>
    </source>
</evidence>
<protein>
    <recommendedName>
        <fullName evidence="7">DNA-directed RNA polymerase subunit beta'</fullName>
        <shortName evidence="7">RNAP subunit beta'</shortName>
        <ecNumber evidence="7">2.7.7.6</ecNumber>
    </recommendedName>
    <alternativeName>
        <fullName evidence="7">RNA polymerase subunit beta'</fullName>
    </alternativeName>
    <alternativeName>
        <fullName evidence="7">Transcriptase subunit beta'</fullName>
    </alternativeName>
</protein>
<evidence type="ECO:0000256" key="3">
    <source>
        <dbReference type="ARBA" id="ARBA00022695"/>
    </source>
</evidence>
<dbReference type="InterPro" id="IPR042102">
    <property type="entry name" value="RNA_pol_Rpb1_3_sf"/>
</dbReference>
<evidence type="ECO:0000313" key="11">
    <source>
        <dbReference type="EMBL" id="OGC44346.1"/>
    </source>
</evidence>
<sequence length="1199" mass="133729">MPSGLEAFREFDALRIKVASPEVIKNWSYGEVTKPETINYRTFKAEKDGLFDERIFGPTKDYECYCGKYKKARFKGIICDKCGVEVTSKRVRRERMGHISLASPVAHIWFFRGIPSLISILLGVSSRDVEGVIYFSRYLVTEFDHGKRGPALEKFERDFDQQIKQEQDPANKAKILDAKREGLEVLKGVKLFSVLSEREVELAMPYLKDFAEAMMGAEAIRRALSLVDLGKISVQLRKVVHESRGERGIWARRRLRIVEGLKNAGVEPAWFILTVLPVIPPDLRPMVQLEGGRFATSDLNDLYRTVINRNNRLRQLLELGAPEIIVRNEKRMLQEAVDALIDSSKARRGKVRRGKKTLRSFADLLSGKQGRFRQNLLGKRVDYSGRSVIVVGPHLKLHQVGIPREMALELWKPHVLRETLLRGYASNLRSAKSYLEERSDEVWEILEQLVVDHPVLLNRAPSLHRLSVLGFYPVLVDGSAIQLHPAVCSGFNADFDGDAMAVHLPISKRAIAEVKEFMISTNNLLRPATGEPISFPSKEQALGSYYLTFIPESELARKDSELKNFGSEEEALLAHYLGKVGLRERVRTVISGEFITTSIGRIVFNQSLPDYLRFYNDTVDQKSIKRFIEVALETDTESDVASLIDNIKELGFHYATVSGTSISSFDGVVPSEKPKVLAEAESKVSEIDQNYRRGLITDSERRELSRVVWSEATSIMDDLAWNALSEDNPIKIIINSGAARATRDQVKQISGMRGHVVDPTGKVVELPIRSNYREGLTSFEYFVGARGARKGLVDTALRTADAGYLTRRLVDVAQDVLIRENDCKTKNFVPLKKEEETFLVTFARRLSGRIAAEDVKIHGKVLVKRNALINAQVAETIEKAGITEVNLRSPLTCESLHGVCATCYGLDLGRNRPVEVGTPVGLIAAQSIGEPGTQLTLKTKHAGGIATSKDITQGLPRIEEVFEARTPKFEAHVAPYAGKISVSEEGEARQLFLTGKEGAMQFDVPIGRGILVKDGEKVEAGYQLTEGYLDPKKTLGVRGILPTQKYLVNEILKVYSGQGISLDDIHLEVIVRQMFNKVRVTDPGDTEFIPEEIVTKVQLERENDKLPKGSKRSTGEPVLLGITRSSLKTDSWLSAASFMETTRILTEAAASGRVDNLVGLKENVIVGRLIPTGERSQSKKPKKEEKKDASKSSLVSPAK</sequence>
<evidence type="ECO:0000256" key="1">
    <source>
        <dbReference type="ARBA" id="ARBA00022478"/>
    </source>
</evidence>
<evidence type="ECO:0000256" key="8">
    <source>
        <dbReference type="RuleBase" id="RU004279"/>
    </source>
</evidence>
<accession>A0A1F4UHD0</accession>
<dbReference type="InterPro" id="IPR006592">
    <property type="entry name" value="RNA_pol_N"/>
</dbReference>
<dbReference type="EMBL" id="MEUW01000021">
    <property type="protein sequence ID" value="OGC44346.1"/>
    <property type="molecule type" value="Genomic_DNA"/>
</dbReference>
<dbReference type="Pfam" id="PF04997">
    <property type="entry name" value="RNA_pol_Rpb1_1"/>
    <property type="match status" value="1"/>
</dbReference>
<dbReference type="Pfam" id="PF04998">
    <property type="entry name" value="RNA_pol_Rpb1_5"/>
    <property type="match status" value="1"/>
</dbReference>
<dbReference type="GO" id="GO:0000287">
    <property type="term" value="F:magnesium ion binding"/>
    <property type="evidence" value="ECO:0007669"/>
    <property type="project" value="UniProtKB-UniRule"/>
</dbReference>
<comment type="cofactor">
    <cofactor evidence="7">
        <name>Mg(2+)</name>
        <dbReference type="ChEBI" id="CHEBI:18420"/>
    </cofactor>
    <text evidence="7">Binds 1 Mg(2+) ion per subunit.</text>
</comment>
<dbReference type="InterPro" id="IPR000722">
    <property type="entry name" value="RNA_pol_asu"/>
</dbReference>
<dbReference type="Gene3D" id="1.10.1790.20">
    <property type="match status" value="1"/>
</dbReference>
<evidence type="ECO:0000256" key="4">
    <source>
        <dbReference type="ARBA" id="ARBA00022723"/>
    </source>
</evidence>
<dbReference type="Gene3D" id="1.10.132.30">
    <property type="match status" value="1"/>
</dbReference>
<dbReference type="InterPro" id="IPR007080">
    <property type="entry name" value="RNA_pol_Rpb1_1"/>
</dbReference>
<feature type="binding site" evidence="7">
    <location>
        <position position="494"/>
    </location>
    <ligand>
        <name>Mg(2+)</name>
        <dbReference type="ChEBI" id="CHEBI:18420"/>
    </ligand>
</feature>
<dbReference type="GO" id="GO:0000428">
    <property type="term" value="C:DNA-directed RNA polymerase complex"/>
    <property type="evidence" value="ECO:0007669"/>
    <property type="project" value="UniProtKB-KW"/>
</dbReference>
<dbReference type="Gene3D" id="1.10.150.390">
    <property type="match status" value="1"/>
</dbReference>
<feature type="binding site" evidence="7">
    <location>
        <position position="900"/>
    </location>
    <ligand>
        <name>Zn(2+)</name>
        <dbReference type="ChEBI" id="CHEBI:29105"/>
        <label>2</label>
    </ligand>
</feature>
<evidence type="ECO:0000256" key="7">
    <source>
        <dbReference type="HAMAP-Rule" id="MF_01322"/>
    </source>
</evidence>
<dbReference type="AlphaFoldDB" id="A0A1F4UHD0"/>
<feature type="binding site" evidence="7">
    <location>
        <position position="498"/>
    </location>
    <ligand>
        <name>Mg(2+)</name>
        <dbReference type="ChEBI" id="CHEBI:18420"/>
    </ligand>
</feature>
<keyword evidence="4 7" id="KW-0479">Metal-binding</keyword>
<dbReference type="CDD" id="cd02655">
    <property type="entry name" value="RNAP_beta'_C"/>
    <property type="match status" value="1"/>
</dbReference>
<feature type="binding site" evidence="7">
    <location>
        <position position="893"/>
    </location>
    <ligand>
        <name>Zn(2+)</name>
        <dbReference type="ChEBI" id="CHEBI:29105"/>
        <label>2</label>
    </ligand>
</feature>
<dbReference type="Pfam" id="PF00623">
    <property type="entry name" value="RNA_pol_Rpb1_2"/>
    <property type="match status" value="2"/>
</dbReference>
<keyword evidence="2 7" id="KW-0808">Transferase</keyword>
<dbReference type="InterPro" id="IPR012754">
    <property type="entry name" value="DNA-dir_RpoC_beta_prime_bact"/>
</dbReference>
<keyword evidence="3 7" id="KW-0548">Nucleotidyltransferase</keyword>
<feature type="binding site" evidence="7">
    <location>
        <position position="903"/>
    </location>
    <ligand>
        <name>Zn(2+)</name>
        <dbReference type="ChEBI" id="CHEBI:29105"/>
        <label>2</label>
    </ligand>
</feature>
<dbReference type="HAMAP" id="MF_01322">
    <property type="entry name" value="RNApol_bact_RpoC"/>
    <property type="match status" value="1"/>
</dbReference>
<dbReference type="Gene3D" id="2.40.50.100">
    <property type="match status" value="1"/>
</dbReference>
<dbReference type="Gene3D" id="2.40.40.20">
    <property type="match status" value="1"/>
</dbReference>
<evidence type="ECO:0000256" key="9">
    <source>
        <dbReference type="SAM" id="MobiDB-lite"/>
    </source>
</evidence>
<dbReference type="InterPro" id="IPR045867">
    <property type="entry name" value="DNA-dir_RpoC_beta_prime"/>
</dbReference>
<feature type="region of interest" description="Disordered" evidence="9">
    <location>
        <begin position="1171"/>
        <end position="1199"/>
    </location>
</feature>
<gene>
    <name evidence="7" type="primary">rpoC</name>
    <name evidence="11" type="ORF">A2V54_03120</name>
</gene>
<feature type="domain" description="RNA polymerase N-terminal" evidence="10">
    <location>
        <begin position="269"/>
        <end position="548"/>
    </location>
</feature>
<dbReference type="SMART" id="SM00663">
    <property type="entry name" value="RPOLA_N"/>
    <property type="match status" value="1"/>
</dbReference>
<dbReference type="CDD" id="cd01609">
    <property type="entry name" value="RNAP_beta'_N"/>
    <property type="match status" value="1"/>
</dbReference>
<evidence type="ECO:0000313" key="12">
    <source>
        <dbReference type="Proteomes" id="UP000176583"/>
    </source>
</evidence>
<feature type="binding site" evidence="7">
    <location>
        <position position="66"/>
    </location>
    <ligand>
        <name>Zn(2+)</name>
        <dbReference type="ChEBI" id="CHEBI:29105"/>
        <label>1</label>
    </ligand>
</feature>
<dbReference type="InterPro" id="IPR038120">
    <property type="entry name" value="Rpb1_funnel_sf"/>
</dbReference>
<dbReference type="PANTHER" id="PTHR19376">
    <property type="entry name" value="DNA-DIRECTED RNA POLYMERASE"/>
    <property type="match status" value="1"/>
</dbReference>
<evidence type="ECO:0000259" key="10">
    <source>
        <dbReference type="SMART" id="SM00663"/>
    </source>
</evidence>
<dbReference type="Gene3D" id="4.10.860.120">
    <property type="entry name" value="RNA polymerase II, clamp domain"/>
    <property type="match status" value="1"/>
</dbReference>
<dbReference type="GO" id="GO:0006351">
    <property type="term" value="P:DNA-templated transcription"/>
    <property type="evidence" value="ECO:0007669"/>
    <property type="project" value="UniProtKB-UniRule"/>
</dbReference>
<dbReference type="Gene3D" id="1.10.274.100">
    <property type="entry name" value="RNA polymerase Rpb1, domain 3"/>
    <property type="match status" value="2"/>
</dbReference>
<dbReference type="STRING" id="1802613.A2V54_03120"/>
<name>A0A1F4UHD0_UNCKA</name>
<feature type="binding site" evidence="7">
    <location>
        <position position="82"/>
    </location>
    <ligand>
        <name>Zn(2+)</name>
        <dbReference type="ChEBI" id="CHEBI:29105"/>
        <label>1</label>
    </ligand>
</feature>
<comment type="subunit">
    <text evidence="7">The RNAP catalytic core consists of 2 alpha, 1 beta, 1 beta' and 1 omega subunit. When a sigma factor is associated with the core the holoenzyme is formed, which can initiate transcription.</text>
</comment>
<proteinExistence type="inferred from homology"/>
<dbReference type="InterPro" id="IPR007081">
    <property type="entry name" value="RNA_pol_Rpb1_5"/>
</dbReference>
<evidence type="ECO:0000256" key="6">
    <source>
        <dbReference type="ARBA" id="ARBA00048552"/>
    </source>
</evidence>
<dbReference type="GO" id="GO:0003677">
    <property type="term" value="F:DNA binding"/>
    <property type="evidence" value="ECO:0007669"/>
    <property type="project" value="UniProtKB-UniRule"/>
</dbReference>
<keyword evidence="7" id="KW-0460">Magnesium</keyword>
<feature type="binding site" evidence="7">
    <location>
        <position position="64"/>
    </location>
    <ligand>
        <name>Zn(2+)</name>
        <dbReference type="ChEBI" id="CHEBI:29105"/>
        <label>1</label>
    </ligand>
</feature>
<dbReference type="Gene3D" id="1.10.40.90">
    <property type="match status" value="1"/>
</dbReference>
<comment type="catalytic activity">
    <reaction evidence="6 7 8">
        <text>RNA(n) + a ribonucleoside 5'-triphosphate = RNA(n+1) + diphosphate</text>
        <dbReference type="Rhea" id="RHEA:21248"/>
        <dbReference type="Rhea" id="RHEA-COMP:14527"/>
        <dbReference type="Rhea" id="RHEA-COMP:17342"/>
        <dbReference type="ChEBI" id="CHEBI:33019"/>
        <dbReference type="ChEBI" id="CHEBI:61557"/>
        <dbReference type="ChEBI" id="CHEBI:140395"/>
        <dbReference type="EC" id="2.7.7.6"/>
    </reaction>
</comment>
<dbReference type="Pfam" id="PF04983">
    <property type="entry name" value="RNA_pol_Rpb1_3"/>
    <property type="match status" value="1"/>
</dbReference>
<comment type="caution">
    <text evidence="11">The sequence shown here is derived from an EMBL/GenBank/DDBJ whole genome shotgun (WGS) entry which is preliminary data.</text>
</comment>
<feature type="binding site" evidence="7">
    <location>
        <position position="823"/>
    </location>
    <ligand>
        <name>Zn(2+)</name>
        <dbReference type="ChEBI" id="CHEBI:29105"/>
        <label>2</label>
    </ligand>
</feature>
<comment type="cofactor">
    <cofactor evidence="7">
        <name>Zn(2+)</name>
        <dbReference type="ChEBI" id="CHEBI:29105"/>
    </cofactor>
    <text evidence="7">Binds 2 Zn(2+) ions per subunit.</text>
</comment>
<feature type="binding site" evidence="7">
    <location>
        <position position="496"/>
    </location>
    <ligand>
        <name>Mg(2+)</name>
        <dbReference type="ChEBI" id="CHEBI:18420"/>
    </ligand>
</feature>
<comment type="similarity">
    <text evidence="7 8">Belongs to the RNA polymerase beta' chain family.</text>
</comment>
<dbReference type="PANTHER" id="PTHR19376:SF54">
    <property type="entry name" value="DNA-DIRECTED RNA POLYMERASE SUBUNIT BETA"/>
    <property type="match status" value="1"/>
</dbReference>
<keyword evidence="1 7" id="KW-0240">DNA-directed RNA polymerase</keyword>
<keyword evidence="7" id="KW-0862">Zinc</keyword>
<dbReference type="EC" id="2.7.7.6" evidence="7"/>
<dbReference type="SUPFAM" id="SSF64484">
    <property type="entry name" value="beta and beta-prime subunits of DNA dependent RNA-polymerase"/>
    <property type="match status" value="1"/>
</dbReference>
<dbReference type="NCBIfam" id="TIGR02386">
    <property type="entry name" value="rpoC_TIGR"/>
    <property type="match status" value="1"/>
</dbReference>